<accession>A0A4P9ZB93</accession>
<keyword evidence="2" id="KW-0433">Leucine-rich repeat</keyword>
<dbReference type="InterPro" id="IPR001611">
    <property type="entry name" value="Leu-rich_rpt"/>
</dbReference>
<dbReference type="GO" id="GO:0005686">
    <property type="term" value="C:U2 snRNP"/>
    <property type="evidence" value="ECO:0007669"/>
    <property type="project" value="TreeGrafter"/>
</dbReference>
<organism evidence="7 8">
    <name type="scientific">Metschnikowia bicuspidata</name>
    <dbReference type="NCBI Taxonomy" id="27322"/>
    <lineage>
        <taxon>Eukaryota</taxon>
        <taxon>Fungi</taxon>
        <taxon>Dikarya</taxon>
        <taxon>Ascomycota</taxon>
        <taxon>Saccharomycotina</taxon>
        <taxon>Pichiomycetes</taxon>
        <taxon>Metschnikowiaceae</taxon>
        <taxon>Metschnikowia</taxon>
    </lineage>
</organism>
<dbReference type="GO" id="GO:0000398">
    <property type="term" value="P:mRNA splicing, via spliceosome"/>
    <property type="evidence" value="ECO:0007669"/>
    <property type="project" value="InterPro"/>
</dbReference>
<dbReference type="GO" id="GO:0030620">
    <property type="term" value="F:U2 snRNA binding"/>
    <property type="evidence" value="ECO:0007669"/>
    <property type="project" value="InterPro"/>
</dbReference>
<comment type="similarity">
    <text evidence="5">Belongs to the U2 small nuclear ribonucleoprotein A family.</text>
</comment>
<keyword evidence="8" id="KW-1185">Reference proteome</keyword>
<dbReference type="PANTHER" id="PTHR10552:SF6">
    <property type="entry name" value="U2 SMALL NUCLEAR RIBONUCLEOPROTEIN A"/>
    <property type="match status" value="1"/>
</dbReference>
<reference evidence="8" key="1">
    <citation type="journal article" date="2018" name="Nat. Microbiol.">
        <title>Leveraging single-cell genomics to expand the fungal tree of life.</title>
        <authorList>
            <person name="Ahrendt S.R."/>
            <person name="Quandt C.A."/>
            <person name="Ciobanu D."/>
            <person name="Clum A."/>
            <person name="Salamov A."/>
            <person name="Andreopoulos B."/>
            <person name="Cheng J.F."/>
            <person name="Woyke T."/>
            <person name="Pelin A."/>
            <person name="Henrissat B."/>
            <person name="Reynolds N.K."/>
            <person name="Benny G.L."/>
            <person name="Smith M.E."/>
            <person name="James T.Y."/>
            <person name="Grigoriev I.V."/>
        </authorList>
    </citation>
    <scope>NUCLEOTIDE SEQUENCE [LARGE SCALE GENOMIC DNA]</scope>
    <source>
        <strain evidence="8">Baker2002</strain>
    </source>
</reference>
<dbReference type="AlphaFoldDB" id="A0A4P9ZB93"/>
<dbReference type="PANTHER" id="PTHR10552">
    <property type="entry name" value="U2 SMALL NUCLEAR RIBONUCLEOPROTEIN A"/>
    <property type="match status" value="1"/>
</dbReference>
<evidence type="ECO:0000256" key="6">
    <source>
        <dbReference type="ARBA" id="ARBA00024238"/>
    </source>
</evidence>
<dbReference type="InterPro" id="IPR032675">
    <property type="entry name" value="LRR_dom_sf"/>
</dbReference>
<evidence type="ECO:0000256" key="2">
    <source>
        <dbReference type="ARBA" id="ARBA00022614"/>
    </source>
</evidence>
<proteinExistence type="inferred from homology"/>
<comment type="subcellular location">
    <subcellularLocation>
        <location evidence="1">Nucleus</location>
    </subcellularLocation>
</comment>
<dbReference type="Gene3D" id="3.80.10.10">
    <property type="entry name" value="Ribonuclease Inhibitor"/>
    <property type="match status" value="1"/>
</dbReference>
<gene>
    <name evidence="7" type="ORF">METBISCDRAFT_27673</name>
</gene>
<dbReference type="Pfam" id="PF14580">
    <property type="entry name" value="LRR_9"/>
    <property type="match status" value="1"/>
</dbReference>
<evidence type="ECO:0000313" key="7">
    <source>
        <dbReference type="EMBL" id="RKP30096.1"/>
    </source>
</evidence>
<dbReference type="EMBL" id="ML004466">
    <property type="protein sequence ID" value="RKP30096.1"/>
    <property type="molecule type" value="Genomic_DNA"/>
</dbReference>
<dbReference type="InterPro" id="IPR044640">
    <property type="entry name" value="RU2A"/>
</dbReference>
<protein>
    <recommendedName>
        <fullName evidence="6">U2 small nuclear ribonucleoprotein A'</fullName>
    </recommendedName>
</protein>
<dbReference type="PROSITE" id="PS51450">
    <property type="entry name" value="LRR"/>
    <property type="match status" value="1"/>
</dbReference>
<dbReference type="SUPFAM" id="SSF52058">
    <property type="entry name" value="L domain-like"/>
    <property type="match status" value="2"/>
</dbReference>
<keyword evidence="3" id="KW-0677">Repeat</keyword>
<evidence type="ECO:0000256" key="5">
    <source>
        <dbReference type="ARBA" id="ARBA00024196"/>
    </source>
</evidence>
<evidence type="ECO:0000256" key="3">
    <source>
        <dbReference type="ARBA" id="ARBA00022737"/>
    </source>
</evidence>
<dbReference type="OrthoDB" id="433501at2759"/>
<name>A0A4P9ZB93_9ASCO</name>
<evidence type="ECO:0000313" key="8">
    <source>
        <dbReference type="Proteomes" id="UP000268321"/>
    </source>
</evidence>
<sequence length="262" mass="29087">MKITPNFLAEALNVINPEGKLTLVLRNQGIVYMENLGSICESFPVLDLTNNDIDELEDIPEHGIFETILLANNNISSLGQESVIAAANGIHGDAGNSTDSNLKDSVRKSTCPYSCYSLRSLSLINNNVSTFSELAKLHRFPNLQILYMTGNPIYDEHHYRLFAVWILPNLRILDGEKVKMAERTAATELFGVSLNERQPAADALLHVTTTRAAAPKETRLMNNAVKKLSPEEKEKLVAELEQALSMEDIERISTALKMGYVE</sequence>
<keyword evidence="4" id="KW-0539">Nucleus</keyword>
<dbReference type="Proteomes" id="UP000268321">
    <property type="component" value="Unassembled WGS sequence"/>
</dbReference>
<evidence type="ECO:0000256" key="4">
    <source>
        <dbReference type="ARBA" id="ARBA00023242"/>
    </source>
</evidence>
<evidence type="ECO:0000256" key="1">
    <source>
        <dbReference type="ARBA" id="ARBA00004123"/>
    </source>
</evidence>